<evidence type="ECO:0008006" key="4">
    <source>
        <dbReference type="Google" id="ProtNLM"/>
    </source>
</evidence>
<feature type="compositionally biased region" description="Low complexity" evidence="1">
    <location>
        <begin position="171"/>
        <end position="181"/>
    </location>
</feature>
<proteinExistence type="predicted"/>
<reference evidence="2 3" key="1">
    <citation type="submission" date="2015-06" db="EMBL/GenBank/DDBJ databases">
        <title>Draft genome of the ant-associated black yeast Phialophora attae CBS 131958.</title>
        <authorList>
            <person name="Moreno L.F."/>
            <person name="Stielow B.J."/>
            <person name="de Hoog S."/>
            <person name="Vicente V.A."/>
            <person name="Weiss V.A."/>
            <person name="de Vries M."/>
            <person name="Cruz L.M."/>
            <person name="Souza E.M."/>
        </authorList>
    </citation>
    <scope>NUCLEOTIDE SEQUENCE [LARGE SCALE GENOMIC DNA]</scope>
    <source>
        <strain evidence="2 3">CBS 131958</strain>
    </source>
</reference>
<feature type="compositionally biased region" description="Low complexity" evidence="1">
    <location>
        <begin position="17"/>
        <end position="31"/>
    </location>
</feature>
<evidence type="ECO:0000313" key="2">
    <source>
        <dbReference type="EMBL" id="KPI43326.1"/>
    </source>
</evidence>
<dbReference type="GeneID" id="28739371"/>
<evidence type="ECO:0000256" key="1">
    <source>
        <dbReference type="SAM" id="MobiDB-lite"/>
    </source>
</evidence>
<feature type="compositionally biased region" description="Polar residues" evidence="1">
    <location>
        <begin position="102"/>
        <end position="115"/>
    </location>
</feature>
<protein>
    <recommendedName>
        <fullName evidence="4">Glycine zipper 2TM domain-containing protein</fullName>
    </recommendedName>
</protein>
<sequence length="277" mass="31449">MAAAEFYTGTFSPPPQQQNYTPPQNVYPPQQSGAPPPYQTYNSSPQKPQVHFAPTPGPHGHNRPGSSGGQPPNPQYTPAYAQQPQYQQPGPYASPQPQQYAHNYSQPNYPNSGQLQPYAPQRHHSYDSAIASGYSSDPERHHRRHHKKHDSRSRSRSRSRDTNRPRRTSETSRSTNADGFIGAAGGGLIGDLIFPGLGTVGGALAGWLGGKKYGKERKGREDRRDKTQYDWEDRFNKPHRRDLDVPYGDEKPTVDYGRRRSYDDRDRDRRREKKYYT</sequence>
<dbReference type="Proteomes" id="UP000038010">
    <property type="component" value="Unassembled WGS sequence"/>
</dbReference>
<feature type="compositionally biased region" description="Basic and acidic residues" evidence="1">
    <location>
        <begin position="216"/>
        <end position="277"/>
    </location>
</feature>
<comment type="caution">
    <text evidence="2">The sequence shown here is derived from an EMBL/GenBank/DDBJ whole genome shotgun (WGS) entry which is preliminary data.</text>
</comment>
<evidence type="ECO:0000313" key="3">
    <source>
        <dbReference type="Proteomes" id="UP000038010"/>
    </source>
</evidence>
<keyword evidence="3" id="KW-1185">Reference proteome</keyword>
<dbReference type="EMBL" id="LFJN01000005">
    <property type="protein sequence ID" value="KPI43326.1"/>
    <property type="molecule type" value="Genomic_DNA"/>
</dbReference>
<organism evidence="2 3">
    <name type="scientific">Cyphellophora attinorum</name>
    <dbReference type="NCBI Taxonomy" id="1664694"/>
    <lineage>
        <taxon>Eukaryota</taxon>
        <taxon>Fungi</taxon>
        <taxon>Dikarya</taxon>
        <taxon>Ascomycota</taxon>
        <taxon>Pezizomycotina</taxon>
        <taxon>Eurotiomycetes</taxon>
        <taxon>Chaetothyriomycetidae</taxon>
        <taxon>Chaetothyriales</taxon>
        <taxon>Cyphellophoraceae</taxon>
        <taxon>Cyphellophora</taxon>
    </lineage>
</organism>
<gene>
    <name evidence="2" type="ORF">AB675_7145</name>
</gene>
<accession>A0A0N1H8L9</accession>
<dbReference type="AlphaFoldDB" id="A0A0N1H8L9"/>
<name>A0A0N1H8L9_9EURO</name>
<feature type="region of interest" description="Disordered" evidence="1">
    <location>
        <begin position="1"/>
        <end position="182"/>
    </location>
</feature>
<feature type="compositionally biased region" description="Basic residues" evidence="1">
    <location>
        <begin position="141"/>
        <end position="157"/>
    </location>
</feature>
<feature type="region of interest" description="Disordered" evidence="1">
    <location>
        <begin position="205"/>
        <end position="277"/>
    </location>
</feature>
<feature type="compositionally biased region" description="Basic and acidic residues" evidence="1">
    <location>
        <begin position="158"/>
        <end position="170"/>
    </location>
</feature>
<feature type="compositionally biased region" description="Low complexity" evidence="1">
    <location>
        <begin position="76"/>
        <end position="101"/>
    </location>
</feature>
<dbReference type="VEuPathDB" id="FungiDB:AB675_7145"/>
<dbReference type="RefSeq" id="XP_018003289.1">
    <property type="nucleotide sequence ID" value="XM_018147491.1"/>
</dbReference>